<protein>
    <submittedName>
        <fullName evidence="1">Uncharacterized protein</fullName>
    </submittedName>
</protein>
<dbReference type="Proteomes" id="UP000325289">
    <property type="component" value="Unassembled WGS sequence"/>
</dbReference>
<reference evidence="1 2" key="1">
    <citation type="submission" date="2016-10" db="EMBL/GenBank/DDBJ databases">
        <authorList>
            <person name="Varghese N."/>
            <person name="Submissions S."/>
        </authorList>
    </citation>
    <scope>NUCLEOTIDE SEQUENCE [LARGE SCALE GENOMIC DNA]</scope>
    <source>
        <strain evidence="2">YIM D21,KCTC 23444,ACCC 10710</strain>
    </source>
</reference>
<dbReference type="OrthoDB" id="7690055at2"/>
<sequence length="235" mass="27141">MNQMNLNLERASMRKSLARGYARQVLDAAHRDGCCEQALESALGKMPRKGRGLARWCQQVRRRSGVLAVAQRSDRTLVIDYRKSACGQRMDAEGRLFKEETLNYTRYLVTAWRAGYEFIPVRASFSAHAIQRFVERGTVSLGDDFGAQLDMEGRRVLQGFEHGQHFVDGADYFATVRDDGVWAGAFEDAQEERWWPTAKGCVSFRWMAFRTFLGPDEMRPVIWHRWNEARRHQAE</sequence>
<evidence type="ECO:0000313" key="2">
    <source>
        <dbReference type="Proteomes" id="UP000325289"/>
    </source>
</evidence>
<gene>
    <name evidence="1" type="ORF">SAMN04515678_12516</name>
</gene>
<organism evidence="1 2">
    <name type="scientific">Roseivivax sediminis</name>
    <dbReference type="NCBI Taxonomy" id="936889"/>
    <lineage>
        <taxon>Bacteria</taxon>
        <taxon>Pseudomonadati</taxon>
        <taxon>Pseudomonadota</taxon>
        <taxon>Alphaproteobacteria</taxon>
        <taxon>Rhodobacterales</taxon>
        <taxon>Roseobacteraceae</taxon>
        <taxon>Roseivivax</taxon>
    </lineage>
</organism>
<proteinExistence type="predicted"/>
<name>A0A1I2EKE0_9RHOB</name>
<keyword evidence="2" id="KW-1185">Reference proteome</keyword>
<evidence type="ECO:0000313" key="1">
    <source>
        <dbReference type="EMBL" id="SFE93335.1"/>
    </source>
</evidence>
<dbReference type="EMBL" id="FOMS01000025">
    <property type="protein sequence ID" value="SFE93335.1"/>
    <property type="molecule type" value="Genomic_DNA"/>
</dbReference>
<accession>A0A1I2EKE0</accession>
<dbReference type="AlphaFoldDB" id="A0A1I2EKE0"/>
<dbReference type="RefSeq" id="WP_149758990.1">
    <property type="nucleotide sequence ID" value="NZ_FOMS01000025.1"/>
</dbReference>